<dbReference type="PANTHER" id="PTHR30471">
    <property type="entry name" value="DNA REPAIR PROTEIN RADC"/>
    <property type="match status" value="1"/>
</dbReference>
<dbReference type="PROSITE" id="PS50249">
    <property type="entry name" value="MPN"/>
    <property type="match status" value="1"/>
</dbReference>
<dbReference type="STRING" id="305507.SAMN04489724_4408"/>
<keyword evidence="4" id="KW-0862">Zinc</keyword>
<keyword evidence="9" id="KW-1185">Reference proteome</keyword>
<dbReference type="EMBL" id="FPBF01000008">
    <property type="protein sequence ID" value="SFU15403.1"/>
    <property type="molecule type" value="Genomic_DNA"/>
</dbReference>
<dbReference type="CDD" id="cd08071">
    <property type="entry name" value="MPN_DUF2466"/>
    <property type="match status" value="1"/>
</dbReference>
<dbReference type="SUPFAM" id="SSF47781">
    <property type="entry name" value="RuvA domain 2-like"/>
    <property type="match status" value="1"/>
</dbReference>
<keyword evidence="5" id="KW-0482">Metalloprotease</keyword>
<evidence type="ECO:0000313" key="8">
    <source>
        <dbReference type="EMBL" id="SFU15403.1"/>
    </source>
</evidence>
<evidence type="ECO:0000256" key="6">
    <source>
        <dbReference type="RuleBase" id="RU003797"/>
    </source>
</evidence>
<keyword evidence="1" id="KW-0645">Protease</keyword>
<dbReference type="PANTHER" id="PTHR30471:SF3">
    <property type="entry name" value="UPF0758 PROTEIN YEES-RELATED"/>
    <property type="match status" value="1"/>
</dbReference>
<dbReference type="InterPro" id="IPR025657">
    <property type="entry name" value="RadC_JAB"/>
</dbReference>
<keyword evidence="2" id="KW-0479">Metal-binding</keyword>
<accession>A0A1I7DUS2</accession>
<dbReference type="RefSeq" id="WP_091697336.1">
    <property type="nucleotide sequence ID" value="NZ_FPBF01000008.1"/>
</dbReference>
<name>A0A1I7DUS2_9BACT</name>
<sequence>MDTYSSIKISQLAEEDRPREKLLLKGRSALTDAELIAILIGSGTPSVSAVDLSKHILATVNYDLRALAKLSIQDLKKFKGIGEAKAISIIAAMELARRRKDSEPVAKPKITCSQDIYDLMRPELLDAHVEYFYLILLTRSNHVMKKHLVSQGGTAGTVVDPKVVFKIALEHLAQSVILVHNHPSGNIFPSDQDKRLTQRLVHIGRELDLTVLDHVIFTDSGYFSFADDGTL</sequence>
<dbReference type="GO" id="GO:0008237">
    <property type="term" value="F:metallopeptidase activity"/>
    <property type="evidence" value="ECO:0007669"/>
    <property type="project" value="UniProtKB-KW"/>
</dbReference>
<evidence type="ECO:0000259" key="7">
    <source>
        <dbReference type="PROSITE" id="PS50249"/>
    </source>
</evidence>
<evidence type="ECO:0000256" key="5">
    <source>
        <dbReference type="ARBA" id="ARBA00023049"/>
    </source>
</evidence>
<reference evidence="9" key="1">
    <citation type="submission" date="2016-10" db="EMBL/GenBank/DDBJ databases">
        <authorList>
            <person name="Varghese N."/>
            <person name="Submissions S."/>
        </authorList>
    </citation>
    <scope>NUCLEOTIDE SEQUENCE [LARGE SCALE GENOMIC DNA]</scope>
    <source>
        <strain evidence="9">DSM 23445</strain>
    </source>
</reference>
<dbReference type="GO" id="GO:0046872">
    <property type="term" value="F:metal ion binding"/>
    <property type="evidence" value="ECO:0007669"/>
    <property type="project" value="UniProtKB-KW"/>
</dbReference>
<dbReference type="NCBIfam" id="TIGR00608">
    <property type="entry name" value="radc"/>
    <property type="match status" value="1"/>
</dbReference>
<proteinExistence type="inferred from homology"/>
<dbReference type="Pfam" id="PF20582">
    <property type="entry name" value="UPF0758_N"/>
    <property type="match status" value="1"/>
</dbReference>
<evidence type="ECO:0000313" key="9">
    <source>
        <dbReference type="Proteomes" id="UP000199673"/>
    </source>
</evidence>
<organism evidence="8 9">
    <name type="scientific">Algoriphagus locisalis</name>
    <dbReference type="NCBI Taxonomy" id="305507"/>
    <lineage>
        <taxon>Bacteria</taxon>
        <taxon>Pseudomonadati</taxon>
        <taxon>Bacteroidota</taxon>
        <taxon>Cytophagia</taxon>
        <taxon>Cytophagales</taxon>
        <taxon>Cyclobacteriaceae</taxon>
        <taxon>Algoriphagus</taxon>
    </lineage>
</organism>
<protein>
    <submittedName>
        <fullName evidence="8">DNA replication and repair protein RadC</fullName>
    </submittedName>
</protein>
<evidence type="ECO:0000256" key="3">
    <source>
        <dbReference type="ARBA" id="ARBA00022801"/>
    </source>
</evidence>
<dbReference type="Gene3D" id="3.40.140.10">
    <property type="entry name" value="Cytidine Deaminase, domain 2"/>
    <property type="match status" value="1"/>
</dbReference>
<dbReference type="Pfam" id="PF04002">
    <property type="entry name" value="RadC"/>
    <property type="match status" value="1"/>
</dbReference>
<dbReference type="Proteomes" id="UP000199673">
    <property type="component" value="Unassembled WGS sequence"/>
</dbReference>
<dbReference type="OrthoDB" id="9804482at2"/>
<dbReference type="InterPro" id="IPR046778">
    <property type="entry name" value="UPF0758_N"/>
</dbReference>
<dbReference type="InterPro" id="IPR010994">
    <property type="entry name" value="RuvA_2-like"/>
</dbReference>
<dbReference type="NCBIfam" id="NF000642">
    <property type="entry name" value="PRK00024.1"/>
    <property type="match status" value="1"/>
</dbReference>
<evidence type="ECO:0000256" key="2">
    <source>
        <dbReference type="ARBA" id="ARBA00022723"/>
    </source>
</evidence>
<keyword evidence="3" id="KW-0378">Hydrolase</keyword>
<feature type="domain" description="MPN" evidence="7">
    <location>
        <begin position="109"/>
        <end position="231"/>
    </location>
</feature>
<dbReference type="InterPro" id="IPR037518">
    <property type="entry name" value="MPN"/>
</dbReference>
<evidence type="ECO:0000256" key="1">
    <source>
        <dbReference type="ARBA" id="ARBA00022670"/>
    </source>
</evidence>
<dbReference type="PROSITE" id="PS01302">
    <property type="entry name" value="UPF0758"/>
    <property type="match status" value="1"/>
</dbReference>
<dbReference type="GO" id="GO:0006508">
    <property type="term" value="P:proteolysis"/>
    <property type="evidence" value="ECO:0007669"/>
    <property type="project" value="UniProtKB-KW"/>
</dbReference>
<evidence type="ECO:0000256" key="4">
    <source>
        <dbReference type="ARBA" id="ARBA00022833"/>
    </source>
</evidence>
<gene>
    <name evidence="8" type="ORF">SAMN04489724_4408</name>
</gene>
<dbReference type="AlphaFoldDB" id="A0A1I7DUS2"/>
<dbReference type="InterPro" id="IPR020891">
    <property type="entry name" value="UPF0758_CS"/>
</dbReference>
<comment type="similarity">
    <text evidence="6">Belongs to the UPF0758 family.</text>
</comment>
<dbReference type="InterPro" id="IPR001405">
    <property type="entry name" value="UPF0758"/>
</dbReference>